<keyword evidence="3" id="KW-1185">Reference proteome</keyword>
<evidence type="ECO:0000313" key="2">
    <source>
        <dbReference type="EMBL" id="KAK4520586.1"/>
    </source>
</evidence>
<evidence type="ECO:0000313" key="3">
    <source>
        <dbReference type="Proteomes" id="UP001304243"/>
    </source>
</evidence>
<comment type="caution">
    <text evidence="2">The sequence shown here is derived from an EMBL/GenBank/DDBJ whole genome shotgun (WGS) entry which is preliminary data.</text>
</comment>
<dbReference type="RefSeq" id="XP_064687252.1">
    <property type="nucleotide sequence ID" value="XM_064825738.1"/>
</dbReference>
<dbReference type="GeneID" id="89950149"/>
<proteinExistence type="predicted"/>
<protein>
    <submittedName>
        <fullName evidence="2">Uncharacterized protein</fullName>
    </submittedName>
</protein>
<organism evidence="2 3">
    <name type="scientific">Mucor velutinosus</name>
    <dbReference type="NCBI Taxonomy" id="708070"/>
    <lineage>
        <taxon>Eukaryota</taxon>
        <taxon>Fungi</taxon>
        <taxon>Fungi incertae sedis</taxon>
        <taxon>Mucoromycota</taxon>
        <taxon>Mucoromycotina</taxon>
        <taxon>Mucoromycetes</taxon>
        <taxon>Mucorales</taxon>
        <taxon>Mucorineae</taxon>
        <taxon>Mucoraceae</taxon>
        <taxon>Mucor</taxon>
    </lineage>
</organism>
<reference evidence="2 3" key="1">
    <citation type="submission" date="2022-11" db="EMBL/GenBank/DDBJ databases">
        <title>Mucor velutinosus strain NIH1002 WGS.</title>
        <authorList>
            <person name="Subramanian P."/>
            <person name="Mullikin J.C."/>
            <person name="Segre J.A."/>
            <person name="Zelazny A.M."/>
        </authorList>
    </citation>
    <scope>NUCLEOTIDE SEQUENCE [LARGE SCALE GENOMIC DNA]</scope>
    <source>
        <strain evidence="2 3">NIH1002</strain>
    </source>
</reference>
<accession>A0AAN7DSC3</accession>
<evidence type="ECO:0000256" key="1">
    <source>
        <dbReference type="SAM" id="MobiDB-lite"/>
    </source>
</evidence>
<dbReference type="Proteomes" id="UP001304243">
    <property type="component" value="Unassembled WGS sequence"/>
</dbReference>
<gene>
    <name evidence="2" type="ORF">ATC70_006463</name>
</gene>
<feature type="compositionally biased region" description="Basic and acidic residues" evidence="1">
    <location>
        <begin position="706"/>
        <end position="721"/>
    </location>
</feature>
<feature type="region of interest" description="Disordered" evidence="1">
    <location>
        <begin position="705"/>
        <end position="747"/>
    </location>
</feature>
<dbReference type="EMBL" id="JASEJX010000009">
    <property type="protein sequence ID" value="KAK4520586.1"/>
    <property type="molecule type" value="Genomic_DNA"/>
</dbReference>
<name>A0AAN7DSC3_9FUNG</name>
<dbReference type="AlphaFoldDB" id="A0AAN7DSC3"/>
<sequence>MKSSQLLACSGNIQLKKARGFQIQGILPAGYNMKTDVTTSAPPLPSNALKSTAFCNGVKDLFQSRHIDYLHTALFGQRDTKISHPTFAALSSANAPILGAIVRDTPQPANELMMVARGLYKTNLENMWASNKVFNKSLNKLLEILLRVHLAPKRESHYWKRQQTKAKKQPEQVVNSTRNSFHNAIRSEKYKLQRYQRKAQGKPEDNNWAKLARNSQERITHMYADAKRPVKSVSTSGTTLDQAAVSASGSGSFTTTVSIPTAPSGTSDAVTASNASFDLDSADMPIDELLPLSELMDEEDDQEEEEGIRDLPRRRIMILKATLRNLLVRQAGKSITHIQLKKERPDITEEENRVCMLLGKLLLPYIPTRDHYSYIGFQLPFLLLANDIFCSVGYHKFAVDLCPISSCGSLHAMRVDAASLYALCTRGDDQMDIFDFQGFVIENVGIAIQYKDAVFNSFFDIRAITQACKSFGLTFAHNLTIMPGLTSVRILGTKPSSNKSVSNTKKPLDIDWDTVRELQTRTNQTLKKDTGQLEIDNKAVFDELKAANKDYKKEQYSTRIKDLKKQWHTDRSKHQEIKELKAQRYQLFIAIKQTKQQLSNMRTRAFLTRKAIEYRNKDIPLVSNYEPPTSDQHLDSMVFSGTDNGLAVMTETIGMNLNKYKYHLSLHNRFSPLTHLNADEGNLSDSTGTAAGNDGNGVDQVITNDAIDKDEIRDGSVKCDGDPNGDDDDAGATANDRGQTTTFEPLPESYKMRAEDVDFGSGQFMRQKITLKDKKTTEEGKKVQEIEQQLPRSSVFRAKEVEDVVSNLDAHRSNGPALRFRSRFASRERSFCAGVRPQTSLTMFIGDRGLCVGSRLKGHLKYGGKWKPRLHSSVATVHTTNEHKTSQTCMYCFGPTSHPTQTIKAKDGKTKARSIHGAFLCLNPACVSALNYRAIQGRDKTSALAIAVSGLSILLFKQPLPVLNPKPSQSNTGIISKTTSFCSRNEKRDGSGAVLADA</sequence>